<proteinExistence type="predicted"/>
<dbReference type="Proteomes" id="UP000500938">
    <property type="component" value="Chromosome"/>
</dbReference>
<evidence type="ECO:0000313" key="2">
    <source>
        <dbReference type="EMBL" id="QJR35736.1"/>
    </source>
</evidence>
<keyword evidence="1" id="KW-0812">Transmembrane</keyword>
<feature type="transmembrane region" description="Helical" evidence="1">
    <location>
        <begin position="20"/>
        <end position="40"/>
    </location>
</feature>
<evidence type="ECO:0000256" key="1">
    <source>
        <dbReference type="SAM" id="Phobius"/>
    </source>
</evidence>
<keyword evidence="1" id="KW-0472">Membrane</keyword>
<gene>
    <name evidence="2" type="ORF">HKW67_09540</name>
</gene>
<sequence length="150" mass="15744">MSAMLPVPNRRAPDLARLRRLSMGVASLMIVVLLSACSLMKRGGKGAPQGTVALVVENRGYSDVIVYVVRSEGARGARVGSVNGGATVTFKVRETDLQAGGLLQLQARAIGGRTTWTSPSVFVSSGGVVKLDLVATGTTDLTRSQIYLIQ</sequence>
<reference evidence="2 3" key="1">
    <citation type="submission" date="2020-05" db="EMBL/GenBank/DDBJ databases">
        <title>Complete genome sequence of Gemmatimonas greenlandica TET16.</title>
        <authorList>
            <person name="Zeng Y."/>
        </authorList>
    </citation>
    <scope>NUCLEOTIDE SEQUENCE [LARGE SCALE GENOMIC DNA]</scope>
    <source>
        <strain evidence="2 3">TET16</strain>
    </source>
</reference>
<name>A0A6M4IQQ8_9BACT</name>
<organism evidence="2 3">
    <name type="scientific">Gemmatimonas groenlandica</name>
    <dbReference type="NCBI Taxonomy" id="2732249"/>
    <lineage>
        <taxon>Bacteria</taxon>
        <taxon>Pseudomonadati</taxon>
        <taxon>Gemmatimonadota</taxon>
        <taxon>Gemmatimonadia</taxon>
        <taxon>Gemmatimonadales</taxon>
        <taxon>Gemmatimonadaceae</taxon>
        <taxon>Gemmatimonas</taxon>
    </lineage>
</organism>
<accession>A0A6M4IQQ8</accession>
<evidence type="ECO:0000313" key="3">
    <source>
        <dbReference type="Proteomes" id="UP000500938"/>
    </source>
</evidence>
<dbReference type="EMBL" id="CP053085">
    <property type="protein sequence ID" value="QJR35736.1"/>
    <property type="molecule type" value="Genomic_DNA"/>
</dbReference>
<dbReference type="KEGG" id="ggr:HKW67_09540"/>
<protein>
    <submittedName>
        <fullName evidence="2">Uncharacterized protein</fullName>
    </submittedName>
</protein>
<keyword evidence="3" id="KW-1185">Reference proteome</keyword>
<dbReference type="AlphaFoldDB" id="A0A6M4IQQ8"/>
<keyword evidence="1" id="KW-1133">Transmembrane helix</keyword>
<dbReference type="RefSeq" id="WP_171225167.1">
    <property type="nucleotide sequence ID" value="NZ_CP053085.1"/>
</dbReference>